<keyword evidence="2 5" id="KW-0812">Transmembrane</keyword>
<comment type="caution">
    <text evidence="8">The sequence shown here is derived from an EMBL/GenBank/DDBJ whole genome shotgun (WGS) entry which is preliminary data.</text>
</comment>
<evidence type="ECO:0000313" key="9">
    <source>
        <dbReference type="Proteomes" id="UP000533598"/>
    </source>
</evidence>
<protein>
    <submittedName>
        <fullName evidence="8">Glycopeptide antibiotics resistance protein</fullName>
    </submittedName>
</protein>
<evidence type="ECO:0000259" key="7">
    <source>
        <dbReference type="Pfam" id="PF06271"/>
    </source>
</evidence>
<keyword evidence="4 5" id="KW-0472">Membrane</keyword>
<feature type="domain" description="VanZ-like" evidence="6">
    <location>
        <begin position="49"/>
        <end position="189"/>
    </location>
</feature>
<evidence type="ECO:0000256" key="5">
    <source>
        <dbReference type="SAM" id="Phobius"/>
    </source>
</evidence>
<dbReference type="InterPro" id="IPR053150">
    <property type="entry name" value="Teicoplanin_resist-assoc"/>
</dbReference>
<name>A0A7W7FR70_9PSEU</name>
<gene>
    <name evidence="8" type="ORF">HNR67_001005</name>
</gene>
<keyword evidence="9" id="KW-1185">Reference proteome</keyword>
<feature type="transmembrane region" description="Helical" evidence="5">
    <location>
        <begin position="313"/>
        <end position="334"/>
    </location>
</feature>
<evidence type="ECO:0000259" key="6">
    <source>
        <dbReference type="Pfam" id="PF04892"/>
    </source>
</evidence>
<evidence type="ECO:0000256" key="2">
    <source>
        <dbReference type="ARBA" id="ARBA00022692"/>
    </source>
</evidence>
<feature type="transmembrane region" description="Helical" evidence="5">
    <location>
        <begin position="12"/>
        <end position="32"/>
    </location>
</feature>
<comment type="subcellular location">
    <subcellularLocation>
        <location evidence="1">Membrane</location>
        <topology evidence="1">Multi-pass membrane protein</topology>
    </subcellularLocation>
</comment>
<feature type="transmembrane region" description="Helical" evidence="5">
    <location>
        <begin position="139"/>
        <end position="161"/>
    </location>
</feature>
<dbReference type="AlphaFoldDB" id="A0A7W7FR70"/>
<feature type="transmembrane region" description="Helical" evidence="5">
    <location>
        <begin position="173"/>
        <end position="193"/>
    </location>
</feature>
<evidence type="ECO:0000256" key="3">
    <source>
        <dbReference type="ARBA" id="ARBA00022989"/>
    </source>
</evidence>
<keyword evidence="3 5" id="KW-1133">Transmembrane helix</keyword>
<feature type="transmembrane region" description="Helical" evidence="5">
    <location>
        <begin position="44"/>
        <end position="64"/>
    </location>
</feature>
<proteinExistence type="predicted"/>
<dbReference type="PANTHER" id="PTHR36834">
    <property type="entry name" value="MEMBRANE PROTEIN-RELATED"/>
    <property type="match status" value="1"/>
</dbReference>
<feature type="transmembrane region" description="Helical" evidence="5">
    <location>
        <begin position="109"/>
        <end position="127"/>
    </location>
</feature>
<dbReference type="RefSeq" id="WP_185000952.1">
    <property type="nucleotide sequence ID" value="NZ_BAAAUI010000018.1"/>
</dbReference>
<evidence type="ECO:0000313" key="8">
    <source>
        <dbReference type="EMBL" id="MBB4674887.1"/>
    </source>
</evidence>
<dbReference type="Proteomes" id="UP000533598">
    <property type="component" value="Unassembled WGS sequence"/>
</dbReference>
<sequence>MIATYLGSVRTGLLLFLGIGFALLLPMAAVHYRRYGRLEPRRALVLYAFLAYAAIAISLVFLPFPDPVKVCTGVQQTTQFTPFQFIADIQAELAKHNRSGLLAGLTSKSMLSFAFNIALFAPLGVFLRRAFGKGLRTTAAAGLGVSLAFELTQLTGNWGLYPCAYRLFDVDDLIANTGGTLLGFALAPLVIVLPKLAPAVPVFADTVGVPRKLAALAVDLLLSGMFFLTTGGGALVALAPVLLTRVVVPWLTRGWTPGGYLLGYRVRRGDGSPAGLFRLAGREALELPGLWCFVLIAPVLTGDWSDNLRVLTALALCAVLGLVLAYGALVAPMFRRDQLGWPERISGTKGVRVRRRPVQPIGQERIEDPDSVRRLTPTG</sequence>
<dbReference type="EMBL" id="JACHMH010000001">
    <property type="protein sequence ID" value="MBB4674887.1"/>
    <property type="molecule type" value="Genomic_DNA"/>
</dbReference>
<dbReference type="InterPro" id="IPR010432">
    <property type="entry name" value="RDD"/>
</dbReference>
<dbReference type="Pfam" id="PF06271">
    <property type="entry name" value="RDD"/>
    <property type="match status" value="1"/>
</dbReference>
<dbReference type="PANTHER" id="PTHR36834:SF1">
    <property type="entry name" value="INTEGRAL MEMBRANE PROTEIN"/>
    <property type="match status" value="1"/>
</dbReference>
<dbReference type="InterPro" id="IPR006976">
    <property type="entry name" value="VanZ-like"/>
</dbReference>
<feature type="domain" description="RDD" evidence="7">
    <location>
        <begin position="232"/>
        <end position="316"/>
    </location>
</feature>
<reference evidence="8 9" key="1">
    <citation type="submission" date="2020-08" db="EMBL/GenBank/DDBJ databases">
        <title>Sequencing the genomes of 1000 actinobacteria strains.</title>
        <authorList>
            <person name="Klenk H.-P."/>
        </authorList>
    </citation>
    <scope>NUCLEOTIDE SEQUENCE [LARGE SCALE GENOMIC DNA]</scope>
    <source>
        <strain evidence="8 9">DSM 44230</strain>
    </source>
</reference>
<evidence type="ECO:0000256" key="1">
    <source>
        <dbReference type="ARBA" id="ARBA00004141"/>
    </source>
</evidence>
<evidence type="ECO:0000256" key="4">
    <source>
        <dbReference type="ARBA" id="ARBA00023136"/>
    </source>
</evidence>
<organism evidence="8 9">
    <name type="scientific">Crossiella cryophila</name>
    <dbReference type="NCBI Taxonomy" id="43355"/>
    <lineage>
        <taxon>Bacteria</taxon>
        <taxon>Bacillati</taxon>
        <taxon>Actinomycetota</taxon>
        <taxon>Actinomycetes</taxon>
        <taxon>Pseudonocardiales</taxon>
        <taxon>Pseudonocardiaceae</taxon>
        <taxon>Crossiella</taxon>
    </lineage>
</organism>
<dbReference type="GO" id="GO:0016020">
    <property type="term" value="C:membrane"/>
    <property type="evidence" value="ECO:0007669"/>
    <property type="project" value="UniProtKB-SubCell"/>
</dbReference>
<accession>A0A7W7FR70</accession>
<dbReference type="Pfam" id="PF04892">
    <property type="entry name" value="VanZ"/>
    <property type="match status" value="1"/>
</dbReference>
<feature type="transmembrane region" description="Helical" evidence="5">
    <location>
        <begin position="213"/>
        <end position="236"/>
    </location>
</feature>